<dbReference type="Proteomes" id="UP000005233">
    <property type="component" value="Chromosome"/>
</dbReference>
<dbReference type="GO" id="GO:0004527">
    <property type="term" value="F:exonuclease activity"/>
    <property type="evidence" value="ECO:0007669"/>
    <property type="project" value="UniProtKB-KW"/>
</dbReference>
<dbReference type="GeneID" id="11971334"/>
<comment type="cofactor">
    <cofactor evidence="1">
        <name>[4Fe-4S] cluster</name>
        <dbReference type="ChEBI" id="CHEBI:49883"/>
    </cofactor>
</comment>
<dbReference type="Gene3D" id="3.90.320.10">
    <property type="match status" value="1"/>
</dbReference>
<feature type="domain" description="DUF83" evidence="7">
    <location>
        <begin position="141"/>
        <end position="249"/>
    </location>
</feature>
<name>H8I8Q7_METCZ</name>
<evidence type="ECO:0000256" key="6">
    <source>
        <dbReference type="ARBA" id="ARBA00023014"/>
    </source>
</evidence>
<organism evidence="8 9">
    <name type="scientific">Methanocella conradii (strain DSM 24694 / JCM 17849 / CGMCC 1.5162 / HZ254)</name>
    <dbReference type="NCBI Taxonomy" id="1041930"/>
    <lineage>
        <taxon>Archaea</taxon>
        <taxon>Methanobacteriati</taxon>
        <taxon>Methanobacteriota</taxon>
        <taxon>Stenosarchaea group</taxon>
        <taxon>Methanomicrobia</taxon>
        <taxon>Methanocellales</taxon>
        <taxon>Methanocellaceae</taxon>
        <taxon>Methanocella</taxon>
    </lineage>
</organism>
<dbReference type="PANTHER" id="PTHR36531:SF6">
    <property type="entry name" value="DNA REPLICATION ATP-DEPENDENT HELICASE_NUCLEASE DNA2"/>
    <property type="match status" value="1"/>
</dbReference>
<protein>
    <submittedName>
        <fullName evidence="8">RecB family exonuclease</fullName>
    </submittedName>
</protein>
<reference evidence="8 9" key="1">
    <citation type="journal article" date="2012" name="J. Bacteriol.">
        <title>Complete genome sequence of a thermophilic methanogen, Methanocella conradii HZ254, isolated from Chinese rice field soil.</title>
        <authorList>
            <person name="Lu Z."/>
            <person name="Lu Y."/>
        </authorList>
    </citation>
    <scope>NUCLEOTIDE SEQUENCE [LARGE SCALE GENOMIC DNA]</scope>
    <source>
        <strain evidence="9">DSM 24694 / JCM 17849 / CGMCC 1.5162 / HZ254</strain>
    </source>
</reference>
<evidence type="ECO:0000256" key="4">
    <source>
        <dbReference type="ARBA" id="ARBA00022801"/>
    </source>
</evidence>
<dbReference type="HOGENOM" id="CLU_101254_0_0_2"/>
<keyword evidence="6" id="KW-0411">Iron-sulfur</keyword>
<dbReference type="Pfam" id="PF01930">
    <property type="entry name" value="Cas_Cas4"/>
    <property type="match status" value="1"/>
</dbReference>
<accession>H8I8Q7</accession>
<evidence type="ECO:0000256" key="2">
    <source>
        <dbReference type="ARBA" id="ARBA00022722"/>
    </source>
</evidence>
<gene>
    <name evidence="8" type="ordered locus">Mtc_1208</name>
</gene>
<keyword evidence="9" id="KW-1185">Reference proteome</keyword>
<keyword evidence="5" id="KW-0408">Iron</keyword>
<dbReference type="RefSeq" id="WP_014405799.1">
    <property type="nucleotide sequence ID" value="NC_017034.1"/>
</dbReference>
<dbReference type="GO" id="GO:0046872">
    <property type="term" value="F:metal ion binding"/>
    <property type="evidence" value="ECO:0007669"/>
    <property type="project" value="UniProtKB-KW"/>
</dbReference>
<evidence type="ECO:0000256" key="1">
    <source>
        <dbReference type="ARBA" id="ARBA00001966"/>
    </source>
</evidence>
<evidence type="ECO:0000313" key="9">
    <source>
        <dbReference type="Proteomes" id="UP000005233"/>
    </source>
</evidence>
<dbReference type="InterPro" id="IPR011604">
    <property type="entry name" value="PDDEXK-like_dom_sf"/>
</dbReference>
<dbReference type="EMBL" id="CP003243">
    <property type="protein sequence ID" value="AFC99961.1"/>
    <property type="molecule type" value="Genomic_DNA"/>
</dbReference>
<dbReference type="InterPro" id="IPR022765">
    <property type="entry name" value="Dna2/Cas4_DUF83"/>
</dbReference>
<keyword evidence="4" id="KW-0378">Hydrolase</keyword>
<keyword evidence="2" id="KW-0540">Nuclease</keyword>
<dbReference type="OrthoDB" id="26676at2157"/>
<dbReference type="AlphaFoldDB" id="H8I8Q7"/>
<proteinExistence type="predicted"/>
<dbReference type="eggNOG" id="arCOG00793">
    <property type="taxonomic scope" value="Archaea"/>
</dbReference>
<keyword evidence="8" id="KW-0269">Exonuclease</keyword>
<evidence type="ECO:0000313" key="8">
    <source>
        <dbReference type="EMBL" id="AFC99961.1"/>
    </source>
</evidence>
<evidence type="ECO:0000256" key="3">
    <source>
        <dbReference type="ARBA" id="ARBA00022723"/>
    </source>
</evidence>
<sequence>MHKYVNKYVRASDIASYYLCPRLVYFKRKSVSPVSDAEVRASIFKSISYALPLVMPSNMPESCLDEAIRRSGSDALAIYGEPFGRAIEAACREAMDRMPDILRGLARERQLLGDYALIRLLSPASAALSIYSDRLRLSGTIDKVVNIEGRLMPVIISASTPPESGIYSSDRVRLAAYAMLISERYGVDCGQGAVEYVTGWCLRRAEVRYEDKRRALYARNRVLEMDEGRMPEAIKGKWCARCGHHESCSVKASLLDSIFKKA</sequence>
<dbReference type="KEGG" id="mez:Mtc_1208"/>
<evidence type="ECO:0000256" key="5">
    <source>
        <dbReference type="ARBA" id="ARBA00023004"/>
    </source>
</evidence>
<evidence type="ECO:0000259" key="7">
    <source>
        <dbReference type="Pfam" id="PF01930"/>
    </source>
</evidence>
<dbReference type="InterPro" id="IPR051827">
    <property type="entry name" value="Cas4_exonuclease"/>
</dbReference>
<keyword evidence="3" id="KW-0479">Metal-binding</keyword>
<dbReference type="STRING" id="1041930.Mtc_1208"/>
<dbReference type="PANTHER" id="PTHR36531">
    <property type="entry name" value="CRISPR-ASSOCIATED EXONUCLEASE CAS4"/>
    <property type="match status" value="1"/>
</dbReference>
<dbReference type="GO" id="GO:0051536">
    <property type="term" value="F:iron-sulfur cluster binding"/>
    <property type="evidence" value="ECO:0007669"/>
    <property type="project" value="UniProtKB-KW"/>
</dbReference>